<feature type="transmembrane region" description="Helical" evidence="1">
    <location>
        <begin position="343"/>
        <end position="363"/>
    </location>
</feature>
<evidence type="ECO:0000313" key="3">
    <source>
        <dbReference type="Proteomes" id="UP000605805"/>
    </source>
</evidence>
<feature type="transmembrane region" description="Helical" evidence="1">
    <location>
        <begin position="440"/>
        <end position="461"/>
    </location>
</feature>
<gene>
    <name evidence="2" type="ORF">EYH02_05245</name>
</gene>
<organism evidence="2 3">
    <name type="scientific">Ignisphaera aggregans</name>
    <dbReference type="NCBI Taxonomy" id="334771"/>
    <lineage>
        <taxon>Archaea</taxon>
        <taxon>Thermoproteota</taxon>
        <taxon>Thermoprotei</taxon>
        <taxon>Desulfurococcales</taxon>
        <taxon>Desulfurococcaceae</taxon>
        <taxon>Ignisphaera</taxon>
    </lineage>
</organism>
<accession>A0A832YYC4</accession>
<feature type="transmembrane region" description="Helical" evidence="1">
    <location>
        <begin position="164"/>
        <end position="183"/>
    </location>
</feature>
<keyword evidence="1" id="KW-1133">Transmembrane helix</keyword>
<feature type="transmembrane region" description="Helical" evidence="1">
    <location>
        <begin position="272"/>
        <end position="289"/>
    </location>
</feature>
<feature type="transmembrane region" description="Helical" evidence="1">
    <location>
        <begin position="233"/>
        <end position="260"/>
    </location>
</feature>
<comment type="caution">
    <text evidence="2">The sequence shown here is derived from an EMBL/GenBank/DDBJ whole genome shotgun (WGS) entry which is preliminary data.</text>
</comment>
<protein>
    <recommendedName>
        <fullName evidence="4">Polysaccharide biosynthesis protein C-terminal domain-containing protein</fullName>
    </recommendedName>
</protein>
<sequence>MGVLRVATVRGILRFLAVLLSMVTGIIIARKLDPSSYALYQIVTKRVTSFSALPSTLASFWAYRYSAMGIHGVAKAHIVMVGLSSVLAFSIALLLIVSSDIVDTHLYVLASLAACTLTFYAGLHPYAIALRPVFSEITTFMRRCVYAALVVLLVYIYSLKALGALTALTISSALGIATLLYGVRRWLAESMCRRCIAEWLRGAYLPLLNWFATFLSALDVVIVLMLIGSYVVAAFFAITLALSIVMEVSISALQHLTAYILRTGDVTTGLRISRLMAFASAMLCGYAMARPESIVALVNPIYIPSASALRIYAIGVALTLITSPLAQTISGTDRAKASRPGRVLIRLSIFNLIASAIYIATLSSSLSLFRDPDPVMLWVLAFLVWRAIGLAFLLSIAGESVRVEFLKGTMPRLVLFLTLSYTLSSILARGGYELKFIHNLYLLASNVLVVAVPYIAISIAIDPELRFIVRKLLTALYR</sequence>
<dbReference type="AlphaFoldDB" id="A0A832YYC4"/>
<feature type="transmembrane region" description="Helical" evidence="1">
    <location>
        <begin position="12"/>
        <end position="29"/>
    </location>
</feature>
<reference evidence="2" key="1">
    <citation type="journal article" date="2020" name="ISME J.">
        <title>Gammaproteobacteria mediating utilization of methyl-, sulfur- and petroleum organic compounds in deep ocean hydrothermal plumes.</title>
        <authorList>
            <person name="Zhou Z."/>
            <person name="Liu Y."/>
            <person name="Pan J."/>
            <person name="Cron B.R."/>
            <person name="Toner B.M."/>
            <person name="Anantharaman K."/>
            <person name="Breier J.A."/>
            <person name="Dick G.J."/>
            <person name="Li M."/>
        </authorList>
    </citation>
    <scope>NUCLEOTIDE SEQUENCE</scope>
    <source>
        <strain evidence="2">SZUA-1435</strain>
    </source>
</reference>
<dbReference type="Proteomes" id="UP000605805">
    <property type="component" value="Unassembled WGS sequence"/>
</dbReference>
<feature type="transmembrane region" description="Helical" evidence="1">
    <location>
        <begin position="140"/>
        <end position="158"/>
    </location>
</feature>
<feature type="transmembrane region" description="Helical" evidence="1">
    <location>
        <begin position="49"/>
        <end position="66"/>
    </location>
</feature>
<evidence type="ECO:0000256" key="1">
    <source>
        <dbReference type="SAM" id="Phobius"/>
    </source>
</evidence>
<feature type="transmembrane region" description="Helical" evidence="1">
    <location>
        <begin position="301"/>
        <end position="322"/>
    </location>
</feature>
<feature type="transmembrane region" description="Helical" evidence="1">
    <location>
        <begin position="104"/>
        <end position="128"/>
    </location>
</feature>
<evidence type="ECO:0000313" key="2">
    <source>
        <dbReference type="EMBL" id="HIP57453.1"/>
    </source>
</evidence>
<proteinExistence type="predicted"/>
<keyword evidence="1" id="KW-0472">Membrane</keyword>
<feature type="transmembrane region" description="Helical" evidence="1">
    <location>
        <begin position="409"/>
        <end position="428"/>
    </location>
</feature>
<dbReference type="EMBL" id="DQTV01000102">
    <property type="protein sequence ID" value="HIP57453.1"/>
    <property type="molecule type" value="Genomic_DNA"/>
</dbReference>
<evidence type="ECO:0008006" key="4">
    <source>
        <dbReference type="Google" id="ProtNLM"/>
    </source>
</evidence>
<name>A0A832YYC4_9CREN</name>
<feature type="transmembrane region" description="Helical" evidence="1">
    <location>
        <begin position="375"/>
        <end position="397"/>
    </location>
</feature>
<feature type="transmembrane region" description="Helical" evidence="1">
    <location>
        <begin position="78"/>
        <end position="98"/>
    </location>
</feature>
<keyword evidence="1" id="KW-0812">Transmembrane</keyword>
<feature type="transmembrane region" description="Helical" evidence="1">
    <location>
        <begin position="204"/>
        <end position="227"/>
    </location>
</feature>